<dbReference type="GO" id="GO:0071014">
    <property type="term" value="C:post-mRNA release spliceosomal complex"/>
    <property type="evidence" value="ECO:0007669"/>
    <property type="project" value="TreeGrafter"/>
</dbReference>
<proteinExistence type="inferred from homology"/>
<dbReference type="Gramene" id="AET6Gv20360400.6">
    <property type="protein sequence ID" value="AET6Gv20360400.6"/>
    <property type="gene ID" value="AET6Gv20360400"/>
</dbReference>
<dbReference type="AlphaFoldDB" id="A0A453NGI3"/>
<evidence type="ECO:0000259" key="2">
    <source>
        <dbReference type="Pfam" id="PF04677"/>
    </source>
</evidence>
<dbReference type="PANTHER" id="PTHR12072:SF5">
    <property type="entry name" value="CWF19-LIKE PROTEIN 2"/>
    <property type="match status" value="1"/>
</dbReference>
<dbReference type="Proteomes" id="UP000015105">
    <property type="component" value="Chromosome 6D"/>
</dbReference>
<accession>A0A453NGI3</accession>
<reference evidence="3" key="3">
    <citation type="journal article" date="2017" name="Nature">
        <title>Genome sequence of the progenitor of the wheat D genome Aegilops tauschii.</title>
        <authorList>
            <person name="Luo M.C."/>
            <person name="Gu Y.Q."/>
            <person name="Puiu D."/>
            <person name="Wang H."/>
            <person name="Twardziok S.O."/>
            <person name="Deal K.R."/>
            <person name="Huo N."/>
            <person name="Zhu T."/>
            <person name="Wang L."/>
            <person name="Wang Y."/>
            <person name="McGuire P.E."/>
            <person name="Liu S."/>
            <person name="Long H."/>
            <person name="Ramasamy R.K."/>
            <person name="Rodriguez J.C."/>
            <person name="Van S.L."/>
            <person name="Yuan L."/>
            <person name="Wang Z."/>
            <person name="Xia Z."/>
            <person name="Xiao L."/>
            <person name="Anderson O.D."/>
            <person name="Ouyang S."/>
            <person name="Liang Y."/>
            <person name="Zimin A.V."/>
            <person name="Pertea G."/>
            <person name="Qi P."/>
            <person name="Bennetzen J.L."/>
            <person name="Dai X."/>
            <person name="Dawson M.W."/>
            <person name="Muller H.G."/>
            <person name="Kugler K."/>
            <person name="Rivarola-Duarte L."/>
            <person name="Spannagl M."/>
            <person name="Mayer K.F.X."/>
            <person name="Lu F.H."/>
            <person name="Bevan M.W."/>
            <person name="Leroy P."/>
            <person name="Li P."/>
            <person name="You F.M."/>
            <person name="Sun Q."/>
            <person name="Liu Z."/>
            <person name="Lyons E."/>
            <person name="Wicker T."/>
            <person name="Salzberg S.L."/>
            <person name="Devos K.M."/>
            <person name="Dvorak J."/>
        </authorList>
    </citation>
    <scope>NUCLEOTIDE SEQUENCE [LARGE SCALE GENOMIC DNA]</scope>
    <source>
        <strain evidence="3">cv. AL8/78</strain>
    </source>
</reference>
<dbReference type="PANTHER" id="PTHR12072">
    <property type="entry name" value="CWF19, CELL CYCLE CONTROL PROTEIN"/>
    <property type="match status" value="1"/>
</dbReference>
<reference evidence="3" key="4">
    <citation type="submission" date="2019-03" db="UniProtKB">
        <authorList>
            <consortium name="EnsemblPlants"/>
        </authorList>
    </citation>
    <scope>IDENTIFICATION</scope>
</reference>
<reference evidence="3" key="5">
    <citation type="journal article" date="2021" name="G3 (Bethesda)">
        <title>Aegilops tauschii genome assembly Aet v5.0 features greater sequence contiguity and improved annotation.</title>
        <authorList>
            <person name="Wang L."/>
            <person name="Zhu T."/>
            <person name="Rodriguez J.C."/>
            <person name="Deal K.R."/>
            <person name="Dubcovsky J."/>
            <person name="McGuire P.E."/>
            <person name="Lux T."/>
            <person name="Spannagl M."/>
            <person name="Mayer K.F.X."/>
            <person name="Baldrich P."/>
            <person name="Meyers B.C."/>
            <person name="Huo N."/>
            <person name="Gu Y.Q."/>
            <person name="Zhou H."/>
            <person name="Devos K.M."/>
            <person name="Bennetzen J.L."/>
            <person name="Unver T."/>
            <person name="Budak H."/>
            <person name="Gulick P.J."/>
            <person name="Galiba G."/>
            <person name="Kalapos B."/>
            <person name="Nelson D.R."/>
            <person name="Li P."/>
            <person name="You F.M."/>
            <person name="Luo M.C."/>
            <person name="Dvorak J."/>
        </authorList>
    </citation>
    <scope>NUCLEOTIDE SEQUENCE [LARGE SCALE GENOMIC DNA]</scope>
    <source>
        <strain evidence="3">cv. AL8/78</strain>
    </source>
</reference>
<dbReference type="Pfam" id="PF04677">
    <property type="entry name" value="CwfJ_C_1"/>
    <property type="match status" value="1"/>
</dbReference>
<reference evidence="4" key="2">
    <citation type="journal article" date="2017" name="Nat. Plants">
        <title>The Aegilops tauschii genome reveals multiple impacts of transposons.</title>
        <authorList>
            <person name="Zhao G."/>
            <person name="Zou C."/>
            <person name="Li K."/>
            <person name="Wang K."/>
            <person name="Li T."/>
            <person name="Gao L."/>
            <person name="Zhang X."/>
            <person name="Wang H."/>
            <person name="Yang Z."/>
            <person name="Liu X."/>
            <person name="Jiang W."/>
            <person name="Mao L."/>
            <person name="Kong X."/>
            <person name="Jiao Y."/>
            <person name="Jia J."/>
        </authorList>
    </citation>
    <scope>NUCLEOTIDE SEQUENCE [LARGE SCALE GENOMIC DNA]</scope>
    <source>
        <strain evidence="4">cv. AL8/78</strain>
    </source>
</reference>
<organism evidence="3 4">
    <name type="scientific">Aegilops tauschii subsp. strangulata</name>
    <name type="common">Goatgrass</name>
    <dbReference type="NCBI Taxonomy" id="200361"/>
    <lineage>
        <taxon>Eukaryota</taxon>
        <taxon>Viridiplantae</taxon>
        <taxon>Streptophyta</taxon>
        <taxon>Embryophyta</taxon>
        <taxon>Tracheophyta</taxon>
        <taxon>Spermatophyta</taxon>
        <taxon>Magnoliopsida</taxon>
        <taxon>Liliopsida</taxon>
        <taxon>Poales</taxon>
        <taxon>Poaceae</taxon>
        <taxon>BOP clade</taxon>
        <taxon>Pooideae</taxon>
        <taxon>Triticodae</taxon>
        <taxon>Triticeae</taxon>
        <taxon>Triticinae</taxon>
        <taxon>Aegilops</taxon>
    </lineage>
</organism>
<evidence type="ECO:0000313" key="4">
    <source>
        <dbReference type="Proteomes" id="UP000015105"/>
    </source>
</evidence>
<reference evidence="4" key="1">
    <citation type="journal article" date="2014" name="Science">
        <title>Ancient hybridizations among the ancestral genomes of bread wheat.</title>
        <authorList>
            <consortium name="International Wheat Genome Sequencing Consortium,"/>
            <person name="Marcussen T."/>
            <person name="Sandve S.R."/>
            <person name="Heier L."/>
            <person name="Spannagl M."/>
            <person name="Pfeifer M."/>
            <person name="Jakobsen K.S."/>
            <person name="Wulff B.B."/>
            <person name="Steuernagel B."/>
            <person name="Mayer K.F."/>
            <person name="Olsen O.A."/>
        </authorList>
    </citation>
    <scope>NUCLEOTIDE SEQUENCE [LARGE SCALE GENOMIC DNA]</scope>
    <source>
        <strain evidence="4">cv. AL8/78</strain>
    </source>
</reference>
<evidence type="ECO:0000256" key="1">
    <source>
        <dbReference type="ARBA" id="ARBA00006795"/>
    </source>
</evidence>
<dbReference type="EnsemblPlants" id="AET6Gv20360400.6">
    <property type="protein sequence ID" value="AET6Gv20360400.6"/>
    <property type="gene ID" value="AET6Gv20360400"/>
</dbReference>
<keyword evidence="4" id="KW-1185">Reference proteome</keyword>
<comment type="similarity">
    <text evidence="1">Belongs to the CWF19 family.</text>
</comment>
<name>A0A453NGI3_AEGTS</name>
<dbReference type="InterPro" id="IPR040194">
    <property type="entry name" value="Cwf19-like"/>
</dbReference>
<evidence type="ECO:0000313" key="3">
    <source>
        <dbReference type="EnsemblPlants" id="AET6Gv20360400.6"/>
    </source>
</evidence>
<dbReference type="GO" id="GO:0000398">
    <property type="term" value="P:mRNA splicing, via spliceosome"/>
    <property type="evidence" value="ECO:0007669"/>
    <property type="project" value="TreeGrafter"/>
</dbReference>
<sequence>MSWVMLPEGRVKARMRRRKDGHILTQKERCLYCFENPSWPKHLVVALGNLTYLMLPQFEPIVPGHCVILPLQLQHESVTRAVDISVWEEIHNLKRCSLKMFALQGQNVIFMETACAWPSKACTSTCVETKSRWHFCERTLGYCRIFKMAQLYLTIKWLSFRIPTPCCCYSTW</sequence>
<protein>
    <recommendedName>
        <fullName evidence="2">Cwf19-like C-terminal domain-containing protein</fullName>
    </recommendedName>
</protein>
<feature type="domain" description="Cwf19-like C-terminal" evidence="2">
    <location>
        <begin position="23"/>
        <end position="116"/>
    </location>
</feature>
<dbReference type="InterPro" id="IPR006768">
    <property type="entry name" value="Cwf19-like_C_dom-1"/>
</dbReference>
<dbReference type="STRING" id="200361.A0A453NGI3"/>